<keyword evidence="11" id="KW-0511">Multifunctional enzyme</keyword>
<reference evidence="19" key="1">
    <citation type="submission" date="2018-10" db="EMBL/GenBank/DDBJ databases">
        <title>Iterative Subtractive Binning of Freshwater Chronoseries Metagenomes Recovers Nearly Complete Genomes from over Four Hundred Novel Species.</title>
        <authorList>
            <person name="Rodriguez-R L.M."/>
            <person name="Tsementzi D."/>
            <person name="Luo C."/>
            <person name="Konstantinidis K.T."/>
        </authorList>
    </citation>
    <scope>NUCLEOTIDE SEQUENCE</scope>
    <source>
        <strain evidence="19">WB5_2A_028</strain>
    </source>
</reference>
<dbReference type="Pfam" id="PF00905">
    <property type="entry name" value="Transpeptidase"/>
    <property type="match status" value="1"/>
</dbReference>
<evidence type="ECO:0000313" key="20">
    <source>
        <dbReference type="Proteomes" id="UP000740727"/>
    </source>
</evidence>
<dbReference type="FunFam" id="1.10.3810.10:FF:000001">
    <property type="entry name" value="Penicillin-binding protein 1A"/>
    <property type="match status" value="1"/>
</dbReference>
<dbReference type="GO" id="GO:0008360">
    <property type="term" value="P:regulation of cell shape"/>
    <property type="evidence" value="ECO:0007669"/>
    <property type="project" value="UniProtKB-KW"/>
</dbReference>
<dbReference type="EMBL" id="RFXN01000028">
    <property type="protein sequence ID" value="NBR93833.1"/>
    <property type="molecule type" value="Genomic_DNA"/>
</dbReference>
<keyword evidence="7" id="KW-0808">Transferase</keyword>
<evidence type="ECO:0000259" key="18">
    <source>
        <dbReference type="Pfam" id="PF00912"/>
    </source>
</evidence>
<evidence type="ECO:0000256" key="11">
    <source>
        <dbReference type="ARBA" id="ARBA00023268"/>
    </source>
</evidence>
<dbReference type="GO" id="GO:0009252">
    <property type="term" value="P:peptidoglycan biosynthetic process"/>
    <property type="evidence" value="ECO:0007669"/>
    <property type="project" value="UniProtKB-KW"/>
</dbReference>
<dbReference type="AlphaFoldDB" id="A0A965LKN8"/>
<keyword evidence="6" id="KW-0328">Glycosyltransferase</keyword>
<dbReference type="PANTHER" id="PTHR32282:SF34">
    <property type="entry name" value="PENICILLIN-BINDING PROTEIN 1A"/>
    <property type="match status" value="1"/>
</dbReference>
<evidence type="ECO:0000256" key="9">
    <source>
        <dbReference type="ARBA" id="ARBA00022960"/>
    </source>
</evidence>
<gene>
    <name evidence="19" type="ORF">EBT44_03175</name>
</gene>
<sequence>MAKSSRGSGRKVSIKRLALRWLIFLGGLGFFAGSVLLVFSYFTVQIPDPNSYVTSQATILTYDDGSEFARIGAQNRTSVPLGKIPLDLRHAVLAAENRNFYSEHAISPTGIIRALFNMARGGGVQGGSTITQQYAKTAFLTPDQTIKRKIKELIIAIKLENTMTKDEILENYLNTIYFGRGAYGVETASQMYFGKSVRDLTLRQSAVLASVLRSPGYYDPGLRDGNAERLAARYRYTLRGMVSAGWADKEILKNLEMPVVQPRSSTGILAGPKGYLVAAVQKELNKLGFSDEKLMVGGLRVRTTLNRKAQQAAVLAVAKEAPKKAPDDLHIGLAAVRPGTGAILAMYGGPDYVERQLNNATQGIAQAGSSFKPFALAAALEAGISIDTVWSGKSPQTFDDKGKPYVVSNYGKKSFNNLTLLEATEKSVNTVYVPLGIAVGPEKVIDVARRAGIPDQVEMVPTPSVVLGVASPHVLDVANAYATFAAQGVYAKPFLVVEVGNRNGGVLYKANPQGQEVFSKEVMADLTYTLQNVVKFGSGFAALKLGRPAAGKTGTSQENSSAWWNGYTPQIAASVAFYRDDATKSLRGIGGMTTLTGGSFPARIWTEFMKGALKGEPVLDFPDPVFIGEDALADGSIYNIIPRPPGFEDTAQPAPVTPTPSQSPPSASPSPTPSASPSSSNKSGN</sequence>
<keyword evidence="9" id="KW-0133">Cell shape</keyword>
<keyword evidence="16" id="KW-0812">Transmembrane</keyword>
<dbReference type="PANTHER" id="PTHR32282">
    <property type="entry name" value="BINDING PROTEIN TRANSPEPTIDASE, PUTATIVE-RELATED"/>
    <property type="match status" value="1"/>
</dbReference>
<evidence type="ECO:0000256" key="7">
    <source>
        <dbReference type="ARBA" id="ARBA00022679"/>
    </source>
</evidence>
<organism evidence="19 20">
    <name type="scientific">Candidatus Fonsibacter lacus</name>
    <dbReference type="NCBI Taxonomy" id="2576439"/>
    <lineage>
        <taxon>Bacteria</taxon>
        <taxon>Pseudomonadati</taxon>
        <taxon>Pseudomonadota</taxon>
        <taxon>Alphaproteobacteria</taxon>
        <taxon>Candidatus Pelagibacterales</taxon>
        <taxon>Candidatus Pelagibacterales incertae sedis</taxon>
        <taxon>Candidatus Fonsibacter</taxon>
    </lineage>
</organism>
<keyword evidence="12" id="KW-0961">Cell wall biogenesis/degradation</keyword>
<dbReference type="GO" id="GO:0071555">
    <property type="term" value="P:cell wall organization"/>
    <property type="evidence" value="ECO:0007669"/>
    <property type="project" value="UniProtKB-KW"/>
</dbReference>
<evidence type="ECO:0000256" key="1">
    <source>
        <dbReference type="ARBA" id="ARBA00004752"/>
    </source>
</evidence>
<evidence type="ECO:0000256" key="2">
    <source>
        <dbReference type="ARBA" id="ARBA00007090"/>
    </source>
</evidence>
<evidence type="ECO:0000256" key="3">
    <source>
        <dbReference type="ARBA" id="ARBA00007739"/>
    </source>
</evidence>
<keyword evidence="10" id="KW-0573">Peptidoglycan synthesis</keyword>
<evidence type="ECO:0000256" key="12">
    <source>
        <dbReference type="ARBA" id="ARBA00023316"/>
    </source>
</evidence>
<comment type="pathway">
    <text evidence="1">Cell wall biogenesis; peptidoglycan biosynthesis.</text>
</comment>
<feature type="transmembrane region" description="Helical" evidence="16">
    <location>
        <begin position="21"/>
        <end position="42"/>
    </location>
</feature>
<evidence type="ECO:0000259" key="17">
    <source>
        <dbReference type="Pfam" id="PF00905"/>
    </source>
</evidence>
<evidence type="ECO:0000256" key="13">
    <source>
        <dbReference type="ARBA" id="ARBA00034000"/>
    </source>
</evidence>
<dbReference type="GO" id="GO:0008955">
    <property type="term" value="F:peptidoglycan glycosyltransferase activity"/>
    <property type="evidence" value="ECO:0007669"/>
    <property type="project" value="UniProtKB-EC"/>
</dbReference>
<feature type="compositionally biased region" description="Pro residues" evidence="15">
    <location>
        <begin position="655"/>
        <end position="674"/>
    </location>
</feature>
<dbReference type="GO" id="GO:0006508">
    <property type="term" value="P:proteolysis"/>
    <property type="evidence" value="ECO:0007669"/>
    <property type="project" value="UniProtKB-KW"/>
</dbReference>
<feature type="domain" description="Glycosyl transferase family 51" evidence="18">
    <location>
        <begin position="65"/>
        <end position="241"/>
    </location>
</feature>
<dbReference type="Gene3D" id="1.10.3810.10">
    <property type="entry name" value="Biosynthetic peptidoglycan transglycosylase-like"/>
    <property type="match status" value="1"/>
</dbReference>
<feature type="region of interest" description="Disordered" evidence="15">
    <location>
        <begin position="643"/>
        <end position="685"/>
    </location>
</feature>
<dbReference type="InterPro" id="IPR001264">
    <property type="entry name" value="Glyco_trans_51"/>
</dbReference>
<dbReference type="GO" id="GO:0030288">
    <property type="term" value="C:outer membrane-bounded periplasmic space"/>
    <property type="evidence" value="ECO:0007669"/>
    <property type="project" value="TreeGrafter"/>
</dbReference>
<dbReference type="Gene3D" id="3.40.710.10">
    <property type="entry name" value="DD-peptidase/beta-lactamase superfamily"/>
    <property type="match status" value="1"/>
</dbReference>
<evidence type="ECO:0000256" key="16">
    <source>
        <dbReference type="SAM" id="Phobius"/>
    </source>
</evidence>
<dbReference type="Pfam" id="PF00912">
    <property type="entry name" value="Transgly"/>
    <property type="match status" value="1"/>
</dbReference>
<accession>A0A965LKN8</accession>
<dbReference type="SUPFAM" id="SSF56601">
    <property type="entry name" value="beta-lactamase/transpeptidase-like"/>
    <property type="match status" value="1"/>
</dbReference>
<feature type="domain" description="Penicillin-binding protein transpeptidase" evidence="17">
    <location>
        <begin position="335"/>
        <end position="578"/>
    </location>
</feature>
<keyword evidence="16" id="KW-0472">Membrane</keyword>
<keyword evidence="16" id="KW-1133">Transmembrane helix</keyword>
<name>A0A965LKN8_9PROT</name>
<comment type="catalytic activity">
    <reaction evidence="14">
        <text>[GlcNAc-(1-&gt;4)-Mur2Ac(oyl-L-Ala-gamma-D-Glu-L-Lys-D-Ala-D-Ala)](n)-di-trans,octa-cis-undecaprenyl diphosphate + beta-D-GlcNAc-(1-&gt;4)-Mur2Ac(oyl-L-Ala-gamma-D-Glu-L-Lys-D-Ala-D-Ala)-di-trans,octa-cis-undecaprenyl diphosphate = [GlcNAc-(1-&gt;4)-Mur2Ac(oyl-L-Ala-gamma-D-Glu-L-Lys-D-Ala-D-Ala)](n+1)-di-trans,octa-cis-undecaprenyl diphosphate + di-trans,octa-cis-undecaprenyl diphosphate + H(+)</text>
        <dbReference type="Rhea" id="RHEA:23708"/>
        <dbReference type="Rhea" id="RHEA-COMP:9602"/>
        <dbReference type="Rhea" id="RHEA-COMP:9603"/>
        <dbReference type="ChEBI" id="CHEBI:15378"/>
        <dbReference type="ChEBI" id="CHEBI:58405"/>
        <dbReference type="ChEBI" id="CHEBI:60033"/>
        <dbReference type="ChEBI" id="CHEBI:78435"/>
        <dbReference type="EC" id="2.4.99.28"/>
    </reaction>
</comment>
<evidence type="ECO:0000256" key="10">
    <source>
        <dbReference type="ARBA" id="ARBA00022984"/>
    </source>
</evidence>
<comment type="similarity">
    <text evidence="2">In the C-terminal section; belongs to the transpeptidase family.</text>
</comment>
<dbReference type="GO" id="GO:0009002">
    <property type="term" value="F:serine-type D-Ala-D-Ala carboxypeptidase activity"/>
    <property type="evidence" value="ECO:0007669"/>
    <property type="project" value="UniProtKB-EC"/>
</dbReference>
<proteinExistence type="inferred from homology"/>
<dbReference type="InterPro" id="IPR023346">
    <property type="entry name" value="Lysozyme-like_dom_sf"/>
</dbReference>
<evidence type="ECO:0000313" key="19">
    <source>
        <dbReference type="EMBL" id="NBR93833.1"/>
    </source>
</evidence>
<dbReference type="InterPro" id="IPR001460">
    <property type="entry name" value="PCN-bd_Tpept"/>
</dbReference>
<keyword evidence="8" id="KW-0378">Hydrolase</keyword>
<evidence type="ECO:0000256" key="4">
    <source>
        <dbReference type="ARBA" id="ARBA00022645"/>
    </source>
</evidence>
<feature type="compositionally biased region" description="Low complexity" evidence="15">
    <location>
        <begin position="675"/>
        <end position="685"/>
    </location>
</feature>
<dbReference type="InterPro" id="IPR036950">
    <property type="entry name" value="PBP_transglycosylase"/>
</dbReference>
<evidence type="ECO:0000256" key="6">
    <source>
        <dbReference type="ARBA" id="ARBA00022676"/>
    </source>
</evidence>
<dbReference type="InterPro" id="IPR050396">
    <property type="entry name" value="Glycosyltr_51/Transpeptidase"/>
</dbReference>
<dbReference type="InterPro" id="IPR012338">
    <property type="entry name" value="Beta-lactam/transpept-like"/>
</dbReference>
<evidence type="ECO:0000256" key="15">
    <source>
        <dbReference type="SAM" id="MobiDB-lite"/>
    </source>
</evidence>
<evidence type="ECO:0000256" key="5">
    <source>
        <dbReference type="ARBA" id="ARBA00022670"/>
    </source>
</evidence>
<evidence type="ECO:0000256" key="8">
    <source>
        <dbReference type="ARBA" id="ARBA00022801"/>
    </source>
</evidence>
<dbReference type="Proteomes" id="UP000740727">
    <property type="component" value="Unassembled WGS sequence"/>
</dbReference>
<dbReference type="SUPFAM" id="SSF53955">
    <property type="entry name" value="Lysozyme-like"/>
    <property type="match status" value="1"/>
</dbReference>
<evidence type="ECO:0000256" key="14">
    <source>
        <dbReference type="ARBA" id="ARBA00049902"/>
    </source>
</evidence>
<comment type="caution">
    <text evidence="19">The sequence shown here is derived from an EMBL/GenBank/DDBJ whole genome shotgun (WGS) entry which is preliminary data.</text>
</comment>
<dbReference type="GO" id="GO:0008658">
    <property type="term" value="F:penicillin binding"/>
    <property type="evidence" value="ECO:0007669"/>
    <property type="project" value="InterPro"/>
</dbReference>
<keyword evidence="4" id="KW-0121">Carboxypeptidase</keyword>
<comment type="catalytic activity">
    <reaction evidence="13">
        <text>Preferential cleavage: (Ac)2-L-Lys-D-Ala-|-D-Ala. Also transpeptidation of peptidyl-alanyl moieties that are N-acyl substituents of D-alanine.</text>
        <dbReference type="EC" id="3.4.16.4"/>
    </reaction>
</comment>
<protein>
    <submittedName>
        <fullName evidence="19">Penicillin-binding protein</fullName>
    </submittedName>
</protein>
<comment type="similarity">
    <text evidence="3">In the N-terminal section; belongs to the glycosyltransferase 51 family.</text>
</comment>
<keyword evidence="5" id="KW-0645">Protease</keyword>